<protein>
    <submittedName>
        <fullName evidence="1">Uncharacterized protein</fullName>
    </submittedName>
</protein>
<dbReference type="EMBL" id="JAFEMO010000009">
    <property type="protein sequence ID" value="KAH7564961.1"/>
    <property type="molecule type" value="Genomic_DNA"/>
</dbReference>
<comment type="caution">
    <text evidence="1">The sequence shown here is derived from an EMBL/GenBank/DDBJ whole genome shotgun (WGS) entry which is preliminary data.</text>
</comment>
<keyword evidence="2" id="KW-1185">Reference proteome</keyword>
<dbReference type="PANTHER" id="PTHR34222:SF99">
    <property type="entry name" value="PROTEIN, PUTATIVE-RELATED"/>
    <property type="match status" value="1"/>
</dbReference>
<sequence>MILESIKFDRKLLNNDKMKSLWDELASYHDSISCNCGGLKGLAEREEKERVMQFLMGLNESFATVQGSIFMMSPLLDIRKVHALILQ</sequence>
<gene>
    <name evidence="1" type="ORF">JRO89_XS09G0092700</name>
</gene>
<proteinExistence type="predicted"/>
<accession>A0ABQ8HKX2</accession>
<name>A0ABQ8HKX2_9ROSI</name>
<organism evidence="1 2">
    <name type="scientific">Xanthoceras sorbifolium</name>
    <dbReference type="NCBI Taxonomy" id="99658"/>
    <lineage>
        <taxon>Eukaryota</taxon>
        <taxon>Viridiplantae</taxon>
        <taxon>Streptophyta</taxon>
        <taxon>Embryophyta</taxon>
        <taxon>Tracheophyta</taxon>
        <taxon>Spermatophyta</taxon>
        <taxon>Magnoliopsida</taxon>
        <taxon>eudicotyledons</taxon>
        <taxon>Gunneridae</taxon>
        <taxon>Pentapetalae</taxon>
        <taxon>rosids</taxon>
        <taxon>malvids</taxon>
        <taxon>Sapindales</taxon>
        <taxon>Sapindaceae</taxon>
        <taxon>Xanthoceroideae</taxon>
        <taxon>Xanthoceras</taxon>
    </lineage>
</organism>
<reference evidence="1 2" key="1">
    <citation type="submission" date="2021-02" db="EMBL/GenBank/DDBJ databases">
        <title>Plant Genome Project.</title>
        <authorList>
            <person name="Zhang R.-G."/>
        </authorList>
    </citation>
    <scope>NUCLEOTIDE SEQUENCE [LARGE SCALE GENOMIC DNA]</scope>
    <source>
        <tissue evidence="1">Leaves</tissue>
    </source>
</reference>
<evidence type="ECO:0000313" key="2">
    <source>
        <dbReference type="Proteomes" id="UP000827721"/>
    </source>
</evidence>
<evidence type="ECO:0000313" key="1">
    <source>
        <dbReference type="EMBL" id="KAH7564961.1"/>
    </source>
</evidence>
<dbReference type="PANTHER" id="PTHR34222">
    <property type="entry name" value="GAG_PRE-INTEGRS DOMAIN-CONTAINING PROTEIN"/>
    <property type="match status" value="1"/>
</dbReference>
<dbReference type="Proteomes" id="UP000827721">
    <property type="component" value="Unassembled WGS sequence"/>
</dbReference>